<accession>A0ABW6B2L7</accession>
<proteinExistence type="predicted"/>
<evidence type="ECO:0000313" key="3">
    <source>
        <dbReference type="Proteomes" id="UP001597560"/>
    </source>
</evidence>
<keyword evidence="3" id="KW-1185">Reference proteome</keyword>
<reference evidence="3" key="1">
    <citation type="journal article" date="2019" name="Int. J. Syst. Evol. Microbiol.">
        <title>The Global Catalogue of Microorganisms (GCM) 10K type strain sequencing project: providing services to taxonomists for standard genome sequencing and annotation.</title>
        <authorList>
            <consortium name="The Broad Institute Genomics Platform"/>
            <consortium name="The Broad Institute Genome Sequencing Center for Infectious Disease"/>
            <person name="Wu L."/>
            <person name="Ma J."/>
        </authorList>
    </citation>
    <scope>NUCLEOTIDE SEQUENCE [LARGE SCALE GENOMIC DNA]</scope>
    <source>
        <strain evidence="3">KCTC 23098</strain>
    </source>
</reference>
<evidence type="ECO:0000313" key="2">
    <source>
        <dbReference type="EMBL" id="MFD2962516.1"/>
    </source>
</evidence>
<feature type="region of interest" description="Disordered" evidence="1">
    <location>
        <begin position="1"/>
        <end position="33"/>
    </location>
</feature>
<evidence type="ECO:0000256" key="1">
    <source>
        <dbReference type="SAM" id="MobiDB-lite"/>
    </source>
</evidence>
<protein>
    <submittedName>
        <fullName evidence="2">Uncharacterized protein</fullName>
    </submittedName>
</protein>
<gene>
    <name evidence="2" type="ORF">ACFS6J_12015</name>
</gene>
<name>A0ABW6B2L7_9SPHI</name>
<dbReference type="Proteomes" id="UP001597560">
    <property type="component" value="Unassembled WGS sequence"/>
</dbReference>
<sequence length="63" mass="7038">MKVSSLKQTDRKKAVKKRSLSSSGKEIKRDAHTGRFAGMHKNLEKIEPVFIHAINCGIAIIFS</sequence>
<comment type="caution">
    <text evidence="2">The sequence shown here is derived from an EMBL/GenBank/DDBJ whole genome shotgun (WGS) entry which is preliminary data.</text>
</comment>
<organism evidence="2 3">
    <name type="scientific">Olivibacter jilunii</name>
    <dbReference type="NCBI Taxonomy" id="985016"/>
    <lineage>
        <taxon>Bacteria</taxon>
        <taxon>Pseudomonadati</taxon>
        <taxon>Bacteroidota</taxon>
        <taxon>Sphingobacteriia</taxon>
        <taxon>Sphingobacteriales</taxon>
        <taxon>Sphingobacteriaceae</taxon>
        <taxon>Olivibacter</taxon>
    </lineage>
</organism>
<dbReference type="EMBL" id="JBHUPA010000007">
    <property type="protein sequence ID" value="MFD2962516.1"/>
    <property type="molecule type" value="Genomic_DNA"/>
</dbReference>
<dbReference type="RefSeq" id="WP_377610755.1">
    <property type="nucleotide sequence ID" value="NZ_JBHUPA010000007.1"/>
</dbReference>